<accession>A0A9N9PAM1</accession>
<dbReference type="Proteomes" id="UP000789759">
    <property type="component" value="Unassembled WGS sequence"/>
</dbReference>
<dbReference type="EMBL" id="CAJVQA010033564">
    <property type="protein sequence ID" value="CAG8804636.1"/>
    <property type="molecule type" value="Genomic_DNA"/>
</dbReference>
<keyword evidence="2" id="KW-1185">Reference proteome</keyword>
<evidence type="ECO:0000313" key="2">
    <source>
        <dbReference type="Proteomes" id="UP000789759"/>
    </source>
</evidence>
<proteinExistence type="predicted"/>
<dbReference type="AlphaFoldDB" id="A0A9N9PAM1"/>
<sequence length="50" mass="5787">LEETALNEIDQLIESLNELINNLIPILEEELDEQNSLTKIKEDLIQLLEP</sequence>
<evidence type="ECO:0000313" key="1">
    <source>
        <dbReference type="EMBL" id="CAG8804636.1"/>
    </source>
</evidence>
<comment type="caution">
    <text evidence="1">The sequence shown here is derived from an EMBL/GenBank/DDBJ whole genome shotgun (WGS) entry which is preliminary data.</text>
</comment>
<reference evidence="1" key="1">
    <citation type="submission" date="2021-06" db="EMBL/GenBank/DDBJ databases">
        <authorList>
            <person name="Kallberg Y."/>
            <person name="Tangrot J."/>
            <person name="Rosling A."/>
        </authorList>
    </citation>
    <scope>NUCLEOTIDE SEQUENCE</scope>
    <source>
        <strain evidence="1">FL966</strain>
    </source>
</reference>
<feature type="non-terminal residue" evidence="1">
    <location>
        <position position="1"/>
    </location>
</feature>
<organism evidence="1 2">
    <name type="scientific">Cetraspora pellucida</name>
    <dbReference type="NCBI Taxonomy" id="1433469"/>
    <lineage>
        <taxon>Eukaryota</taxon>
        <taxon>Fungi</taxon>
        <taxon>Fungi incertae sedis</taxon>
        <taxon>Mucoromycota</taxon>
        <taxon>Glomeromycotina</taxon>
        <taxon>Glomeromycetes</taxon>
        <taxon>Diversisporales</taxon>
        <taxon>Gigasporaceae</taxon>
        <taxon>Cetraspora</taxon>
    </lineage>
</organism>
<gene>
    <name evidence="1" type="ORF">CPELLU_LOCUS18018</name>
</gene>
<protein>
    <submittedName>
        <fullName evidence="1">9910_t:CDS:1</fullName>
    </submittedName>
</protein>
<name>A0A9N9PAM1_9GLOM</name>